<protein>
    <submittedName>
        <fullName evidence="1">Uncharacterized protein</fullName>
    </submittedName>
</protein>
<proteinExistence type="predicted"/>
<evidence type="ECO:0000313" key="2">
    <source>
        <dbReference type="Proteomes" id="UP000288429"/>
    </source>
</evidence>
<dbReference type="AlphaFoldDB" id="A0A428SKY6"/>
<dbReference type="EMBL" id="NIZV01000428">
    <property type="protein sequence ID" value="RSL90445.1"/>
    <property type="molecule type" value="Genomic_DNA"/>
</dbReference>
<name>A0A428SKY6_9HYPO</name>
<dbReference type="Proteomes" id="UP000288429">
    <property type="component" value="Unassembled WGS sequence"/>
</dbReference>
<comment type="caution">
    <text evidence="1">The sequence shown here is derived from an EMBL/GenBank/DDBJ whole genome shotgun (WGS) entry which is preliminary data.</text>
</comment>
<reference evidence="1 2" key="1">
    <citation type="submission" date="2017-06" db="EMBL/GenBank/DDBJ databases">
        <title>Cmopartive genomic analysis of Ambrosia Fusariam Clade fungi.</title>
        <authorList>
            <person name="Stajich J.E."/>
            <person name="Carrillo J."/>
            <person name="Kijimoto T."/>
            <person name="Eskalen A."/>
            <person name="O'Donnell K."/>
            <person name="Kasson M."/>
        </authorList>
    </citation>
    <scope>NUCLEOTIDE SEQUENCE [LARGE SCALE GENOMIC DNA]</scope>
    <source>
        <strain evidence="1 2">NRRL 20438</strain>
    </source>
</reference>
<dbReference type="InterPro" id="IPR015422">
    <property type="entry name" value="PyrdxlP-dep_Trfase_small"/>
</dbReference>
<keyword evidence="2" id="KW-1185">Reference proteome</keyword>
<sequence length="110" mass="12364">MIIVDATAFLPLAHKEKHAAQVLAVELDPDKGGDRHTKAEFSRLAIPKRVYTTGQLGAVAKALISIYRSRSTMVEGFRILDETMDEAHTFHGDFGEIRRLRRRLRESACS</sequence>
<accession>A0A428SKY6</accession>
<organism evidence="1 2">
    <name type="scientific">Fusarium ambrosium</name>
    <dbReference type="NCBI Taxonomy" id="131363"/>
    <lineage>
        <taxon>Eukaryota</taxon>
        <taxon>Fungi</taxon>
        <taxon>Dikarya</taxon>
        <taxon>Ascomycota</taxon>
        <taxon>Pezizomycotina</taxon>
        <taxon>Sordariomycetes</taxon>
        <taxon>Hypocreomycetidae</taxon>
        <taxon>Hypocreales</taxon>
        <taxon>Nectriaceae</taxon>
        <taxon>Fusarium</taxon>
        <taxon>Fusarium solani species complex</taxon>
    </lineage>
</organism>
<dbReference type="Gene3D" id="3.90.1150.10">
    <property type="entry name" value="Aspartate Aminotransferase, domain 1"/>
    <property type="match status" value="1"/>
</dbReference>
<evidence type="ECO:0000313" key="1">
    <source>
        <dbReference type="EMBL" id="RSL90445.1"/>
    </source>
</evidence>
<gene>
    <name evidence="1" type="ORF">CDV31_015680</name>
</gene>